<name>A0A6L6WKW8_9RHOB</name>
<dbReference type="InterPro" id="IPR000413">
    <property type="entry name" value="Integrin_alpha"/>
</dbReference>
<sequence length="1909" mass="210077">MHKIVRGFLPALAFLALPFHLAYAGFSEGVVGPEPSVMPEVKTPQGMNSDGSFRKRITFDIPAFRGLEPNLGLSYNSSFKGKGSPETWLGVGWQLNGFSTIERVSLGGGTPTYDDNYDLFRLDGTELLACRDAQALAPLPTTRAYPDRYVTETKSASCLAGGNLSTMVESYRKIEMKYQTIGGKQVEFFEVTNTKGVRYIYRSVGAIAGDISNGADDEYNVLFRRKFLLTEIQDVQATPNIVTFNYDFSSKAEARAHRPADIQYGNGYKVSFGYDQPSSRLSSYAVGSGSHFGEQKFRLRSVFVHDGSAKIRAYDLEYQTAAVTSASLLTAVTPYGSDFTLNSQNSGVIDGGSVLPGKVRNSIYAPDLNTLTQQTFAGQVFHRGLQVLDVDGNNKDDLVFADLYNKVGGTSIIPSCWGGGNLQISNPPPQFEASRDSNGDFVLNAKIAHPAWSVIGRTSASVIGRTSAVFGYDRVTSVIKGILPPDAQRRDYGFLLHETYSDYTHQQGGGEWTRVGGALRFVGLGSNGANYEISSDRTDYVGNPIAGNFDNNSDQEFYLKNQGGGVDHIRLASQSGTKQSIGIGQFNEHSALLAQLDMDGDGMKELVYGTTFNYNNPPSYFDGEAETGFPVANSEFPASSPRRWKTVDFRNLGAYHSLTDELDTFPLAKFVPADVNGDGQQDLVYVAPKTGGTAIYVALSTGNDFLPPQIWADSPLTGLAAGSKVATAGDVNGDGLTDIVVNTPSNFHGQQNCGEGDVQDYTLAFGSSTAHIFLSNGSSFIPPETSGLPSIPGFIGAGDVDGNGLIDFVQESATSGTVWFGDGQVANLLTQFTNDAGGATEVAYAPSTKYTNDNRVPGVSQLVDTLTVNDGRGSSRQTQFSYVGSKYDYENRRSLGYRTVTAYLPKLSNETEGPVVVTTYLNDHFSQRGKIKSQIRTTDGTTTYSKVINDWSGVQSGNGPYRVTKTASRTSALSGDQLIETKKEFAWTDYGPLSWVRHFGFTNAGADLDAGDNTITVFSYRPHLANYIVSLPRWKTEMEGHSNTAGRSDWLSRELYYYDGSNTNNDTPVKGQLTRVRLWDGDRVIPTTVYLEMDRYAYDSHGNLTQHTNPRGNVATYSYDTTRHLFRLTETNAKGHLVTTAWDEACQAPDLVTDINGLVTDYTYDAHCREDYVTVPGGNYVDTQYNSFGSATAQYIRKITKSPSTVSGSTTQESREYFDGFGEVYKTAATGSTSAEVDLITSVRGYDVRGNLSWQSNPLSWAASSAVLPDTSKTRFEYDPADRPTWTYNPDGSKTQQIYEKHTFTINGVAIAHPRVSRKDEHCFDPTADATICGQNWTTFDARSNLFRSMVRDVADTDVDSGSSQYRTTQYRYDLLNRMVGVTDPGGAIWTYTYDSRGNRLTADDPGLGYWTMEYDANNNLTRQVDAKGQEIAFSHDELDRVSQKQVTWTKNGTSRTDNTTYVYDEPYDWLVGRSNVGMLTRQNNANHMVQYGYDENGNRAGERHYDIHSGGNFYWIEREFDTSGALVKERLPYGTGSEQAWTLRAWTPEFSYDAAGRVTGFGNYVTNTSYNLRSQPTWTDFSSGVREEVQYDVARGWTNKIHVHDVAGTAYLDRRRYYRSATGRVNRQWSGVQRSRFNYCYDYAGRLLVAADLDAAGKTCGTVGSWTGAKPQDQVFSYRSDGAMASNSFVGSYDYSSSPVDHAPKQITGGDSFTYDANGNMTTGLNGKVMTYDGENRPLTVTALNGDQTEYVYGADGSRLKRIETVNGAVTTSLYVGGVELVQAPNEPEQAHWYPHSNVRMSYEGGTFKEVKYLHRDQLGSVFSITNATGTKDVRRDFAPFGDERETIHDTAMASYPAKEDIGYIGEREDEAAGLMYLNARYYDPELALFIPTDPKAAKPAAMHPTVH</sequence>
<evidence type="ECO:0000313" key="5">
    <source>
        <dbReference type="EMBL" id="MVO18483.1"/>
    </source>
</evidence>
<dbReference type="InterPro" id="IPR013517">
    <property type="entry name" value="FG-GAP"/>
</dbReference>
<feature type="signal peptide" evidence="3">
    <location>
        <begin position="1"/>
        <end position="24"/>
    </location>
</feature>
<dbReference type="NCBIfam" id="TIGR01643">
    <property type="entry name" value="YD_repeat_2x"/>
    <property type="match status" value="1"/>
</dbReference>
<dbReference type="GO" id="GO:0007155">
    <property type="term" value="P:cell adhesion"/>
    <property type="evidence" value="ECO:0007669"/>
    <property type="project" value="InterPro"/>
</dbReference>
<dbReference type="NCBIfam" id="TIGR03696">
    <property type="entry name" value="Rhs_assc_core"/>
    <property type="match status" value="1"/>
</dbReference>
<dbReference type="RefSeq" id="WP_157024689.1">
    <property type="nucleotide sequence ID" value="NZ_WQLV01000022.1"/>
</dbReference>
<evidence type="ECO:0000313" key="6">
    <source>
        <dbReference type="Proteomes" id="UP000478892"/>
    </source>
</evidence>
<dbReference type="InterPro" id="IPR006530">
    <property type="entry name" value="YD"/>
</dbReference>
<dbReference type="InterPro" id="IPR050708">
    <property type="entry name" value="T6SS_VgrG/RHS"/>
</dbReference>
<dbReference type="SUPFAM" id="SSF69318">
    <property type="entry name" value="Integrin alpha N-terminal domain"/>
    <property type="match status" value="1"/>
</dbReference>
<dbReference type="InterPro" id="IPR031325">
    <property type="entry name" value="RHS_repeat"/>
</dbReference>
<gene>
    <name evidence="5" type="ORF">GO984_21925</name>
</gene>
<feature type="chain" id="PRO_5027095520" description="Insecticide toxin TcdB middle/N-terminal domain-containing protein" evidence="3">
    <location>
        <begin position="25"/>
        <end position="1909"/>
    </location>
</feature>
<evidence type="ECO:0000256" key="2">
    <source>
        <dbReference type="ARBA" id="ARBA00023180"/>
    </source>
</evidence>
<dbReference type="Gene3D" id="2.130.10.130">
    <property type="entry name" value="Integrin alpha, N-terminal"/>
    <property type="match status" value="1"/>
</dbReference>
<keyword evidence="2" id="KW-0325">Glycoprotein</keyword>
<dbReference type="PANTHER" id="PTHR32305">
    <property type="match status" value="1"/>
</dbReference>
<dbReference type="InterPro" id="IPR022385">
    <property type="entry name" value="Rhs_assc_core"/>
</dbReference>
<dbReference type="PANTHER" id="PTHR32305:SF15">
    <property type="entry name" value="PROTEIN RHSA-RELATED"/>
    <property type="match status" value="1"/>
</dbReference>
<accession>A0A6L6WKW8</accession>
<keyword evidence="1 3" id="KW-0732">Signal</keyword>
<dbReference type="Pfam" id="PF12256">
    <property type="entry name" value="TcdB_toxin_midN"/>
    <property type="match status" value="1"/>
</dbReference>
<dbReference type="InterPro" id="IPR022045">
    <property type="entry name" value="TcdB_toxin_mid/N"/>
</dbReference>
<dbReference type="Pfam" id="PF05593">
    <property type="entry name" value="RHS_repeat"/>
    <property type="match status" value="3"/>
</dbReference>
<evidence type="ECO:0000259" key="4">
    <source>
        <dbReference type="Pfam" id="PF12256"/>
    </source>
</evidence>
<feature type="domain" description="Insecticide toxin TcdB middle/N-terminal" evidence="4">
    <location>
        <begin position="798"/>
        <end position="925"/>
    </location>
</feature>
<dbReference type="Gene3D" id="2.180.10.10">
    <property type="entry name" value="RHS repeat-associated core"/>
    <property type="match status" value="2"/>
</dbReference>
<dbReference type="GO" id="GO:0008305">
    <property type="term" value="C:integrin complex"/>
    <property type="evidence" value="ECO:0007669"/>
    <property type="project" value="InterPro"/>
</dbReference>
<dbReference type="Proteomes" id="UP000478892">
    <property type="component" value="Unassembled WGS sequence"/>
</dbReference>
<reference evidence="5 6" key="1">
    <citation type="submission" date="2019-12" db="EMBL/GenBank/DDBJ databases">
        <authorList>
            <person name="Zhang Y.-J."/>
        </authorList>
    </citation>
    <scope>NUCLEOTIDE SEQUENCE [LARGE SCALE GENOMIC DNA]</scope>
    <source>
        <strain evidence="5 6">CY05</strain>
    </source>
</reference>
<proteinExistence type="predicted"/>
<protein>
    <recommendedName>
        <fullName evidence="4">Insecticide toxin TcdB middle/N-terminal domain-containing protein</fullName>
    </recommendedName>
</protein>
<dbReference type="Pfam" id="PF13517">
    <property type="entry name" value="FG-GAP_3"/>
    <property type="match status" value="1"/>
</dbReference>
<organism evidence="5 6">
    <name type="scientific">Parasedimentitalea huanghaiensis</name>
    <dbReference type="NCBI Taxonomy" id="2682100"/>
    <lineage>
        <taxon>Bacteria</taxon>
        <taxon>Pseudomonadati</taxon>
        <taxon>Pseudomonadota</taxon>
        <taxon>Alphaproteobacteria</taxon>
        <taxon>Rhodobacterales</taxon>
        <taxon>Paracoccaceae</taxon>
        <taxon>Parasedimentitalea</taxon>
    </lineage>
</organism>
<evidence type="ECO:0000256" key="1">
    <source>
        <dbReference type="ARBA" id="ARBA00022729"/>
    </source>
</evidence>
<comment type="caution">
    <text evidence="5">The sequence shown here is derived from an EMBL/GenBank/DDBJ whole genome shotgun (WGS) entry which is preliminary data.</text>
</comment>
<dbReference type="EMBL" id="WQLV01000022">
    <property type="protein sequence ID" value="MVO18483.1"/>
    <property type="molecule type" value="Genomic_DNA"/>
</dbReference>
<keyword evidence="6" id="KW-1185">Reference proteome</keyword>
<evidence type="ECO:0000256" key="3">
    <source>
        <dbReference type="SAM" id="SignalP"/>
    </source>
</evidence>
<dbReference type="InterPro" id="IPR028994">
    <property type="entry name" value="Integrin_alpha_N"/>
</dbReference>
<dbReference type="PRINTS" id="PR01185">
    <property type="entry name" value="INTEGRINA"/>
</dbReference>